<dbReference type="EMBL" id="JAGKQQ010000001">
    <property type="protein sequence ID" value="MBP3954015.1"/>
    <property type="molecule type" value="Genomic_DNA"/>
</dbReference>
<comment type="caution">
    <text evidence="2">The sequence shown here is derived from an EMBL/GenBank/DDBJ whole genome shotgun (WGS) entry which is preliminary data.</text>
</comment>
<feature type="domain" description="RNA polymerase sigma factor 70 region 4 type 2" evidence="1">
    <location>
        <begin position="116"/>
        <end position="161"/>
    </location>
</feature>
<reference evidence="2 3" key="1">
    <citation type="submission" date="2021-04" db="EMBL/GenBank/DDBJ databases">
        <authorList>
            <person name="Ivanova A."/>
        </authorList>
    </citation>
    <scope>NUCLEOTIDE SEQUENCE [LARGE SCALE GENOMIC DNA]</scope>
    <source>
        <strain evidence="2 3">G18</strain>
    </source>
</reference>
<dbReference type="InterPro" id="IPR013249">
    <property type="entry name" value="RNA_pol_sigma70_r4_t2"/>
</dbReference>
<dbReference type="RefSeq" id="WP_210652081.1">
    <property type="nucleotide sequence ID" value="NZ_JAGKQQ010000001.1"/>
</dbReference>
<dbReference type="Pfam" id="PF08281">
    <property type="entry name" value="Sigma70_r4_2"/>
    <property type="match status" value="1"/>
</dbReference>
<dbReference type="Proteomes" id="UP000676565">
    <property type="component" value="Unassembled WGS sequence"/>
</dbReference>
<dbReference type="InterPro" id="IPR013324">
    <property type="entry name" value="RNA_pol_sigma_r3/r4-like"/>
</dbReference>
<organism evidence="2 3">
    <name type="scientific">Gemmata palustris</name>
    <dbReference type="NCBI Taxonomy" id="2822762"/>
    <lineage>
        <taxon>Bacteria</taxon>
        <taxon>Pseudomonadati</taxon>
        <taxon>Planctomycetota</taxon>
        <taxon>Planctomycetia</taxon>
        <taxon>Gemmatales</taxon>
        <taxon>Gemmataceae</taxon>
        <taxon>Gemmata</taxon>
    </lineage>
</organism>
<keyword evidence="3" id="KW-1185">Reference proteome</keyword>
<gene>
    <name evidence="2" type="ORF">J8F10_01715</name>
</gene>
<dbReference type="Gene3D" id="1.10.10.10">
    <property type="entry name" value="Winged helix-like DNA-binding domain superfamily/Winged helix DNA-binding domain"/>
    <property type="match status" value="1"/>
</dbReference>
<sequence>MLTENNEVLVGAPLTIADADYSAVYRWALGFAHKRAGGNDETEQVLIDAAADAILWARDNCTNPGTFIPFAKTAIRRWFGRSLHRLKLRRSNRPAVVSLTHEVARRRVEQPAKPVLIDELPEDLAFVVRLYMIDSYTCREIGLLTGRSHDTVNRMLHRAAELLAPGRIKPERRNGEKCLSAG</sequence>
<evidence type="ECO:0000313" key="3">
    <source>
        <dbReference type="Proteomes" id="UP000676565"/>
    </source>
</evidence>
<accession>A0ABS5BK21</accession>
<evidence type="ECO:0000259" key="1">
    <source>
        <dbReference type="Pfam" id="PF08281"/>
    </source>
</evidence>
<dbReference type="InterPro" id="IPR036388">
    <property type="entry name" value="WH-like_DNA-bd_sf"/>
</dbReference>
<dbReference type="SUPFAM" id="SSF88659">
    <property type="entry name" value="Sigma3 and sigma4 domains of RNA polymerase sigma factors"/>
    <property type="match status" value="1"/>
</dbReference>
<proteinExistence type="predicted"/>
<evidence type="ECO:0000313" key="2">
    <source>
        <dbReference type="EMBL" id="MBP3954015.1"/>
    </source>
</evidence>
<protein>
    <submittedName>
        <fullName evidence="2">Sigma-70 family RNA polymerase sigma factor</fullName>
    </submittedName>
</protein>
<name>A0ABS5BK21_9BACT</name>